<dbReference type="FunFam" id="1.10.472.10:FF:000040">
    <property type="entry name" value="D6-type cyclin"/>
    <property type="match status" value="1"/>
</dbReference>
<dbReference type="GO" id="GO:0016538">
    <property type="term" value="F:cyclin-dependent protein serine/threonine kinase regulator activity"/>
    <property type="evidence" value="ECO:0000318"/>
    <property type="project" value="GO_Central"/>
</dbReference>
<evidence type="ECO:0000256" key="4">
    <source>
        <dbReference type="ARBA" id="ARBA00023306"/>
    </source>
</evidence>
<evidence type="ECO:0000256" key="2">
    <source>
        <dbReference type="ARBA" id="ARBA00022618"/>
    </source>
</evidence>
<dbReference type="PANTHER" id="PTHR10177">
    <property type="entry name" value="CYCLINS"/>
    <property type="match status" value="1"/>
</dbReference>
<accession>A0A022RKA1</accession>
<gene>
    <name evidence="7" type="ORF">MIMGU_mgv1a009666mg</name>
</gene>
<dbReference type="KEGG" id="egt:105955891"/>
<keyword evidence="2" id="KW-0132">Cell division</keyword>
<dbReference type="SMART" id="SM00385">
    <property type="entry name" value="CYCLIN"/>
    <property type="match status" value="1"/>
</dbReference>
<dbReference type="InterPro" id="IPR004367">
    <property type="entry name" value="Cyclin_C-dom"/>
</dbReference>
<dbReference type="InterPro" id="IPR036915">
    <property type="entry name" value="Cyclin-like_sf"/>
</dbReference>
<dbReference type="SUPFAM" id="SSF47954">
    <property type="entry name" value="Cyclin-like"/>
    <property type="match status" value="2"/>
</dbReference>
<dbReference type="InterPro" id="IPR048258">
    <property type="entry name" value="Cyclins_cyclin-box"/>
</dbReference>
<sequence length="335" mass="36932">MSEKNSEFADNLLLCNEETRESCFDDDDGDLVGSGTSFINGGSDSLSEPPSILSLGDDTAAIDRMLERENDHLPRGDYLSRLRSGELDLGLRRDALDWMIKACAHHNFGDMCLYLAMNYLDRFISVYNLPAGKSWAIQLVAVACLSLAAKFDEVDVPSPVDLQAGEPRFLFEGKTIERMEVLVLNHLKWNMKAYTPFNFIEHFVTKMNGARFSPGPLITRSIQIIFTTIKGIDFLEFKPSEIGAAVAVYVSGEIQEAIDIDKALSNFILDKGRVVKCVELIKDLIPISVISGSSLVPNSPNGVLEAAVCLSFKSDETTTIASSSSSPHPKRRKLD</sequence>
<dbReference type="EMBL" id="KI630450">
    <property type="protein sequence ID" value="EYU39320.1"/>
    <property type="molecule type" value="Genomic_DNA"/>
</dbReference>
<dbReference type="AlphaFoldDB" id="A0A022RKA1"/>
<protein>
    <recommendedName>
        <fullName evidence="6">Cyclin-like domain-containing protein</fullName>
    </recommendedName>
</protein>
<evidence type="ECO:0000256" key="3">
    <source>
        <dbReference type="ARBA" id="ARBA00023127"/>
    </source>
</evidence>
<keyword evidence="8" id="KW-1185">Reference proteome</keyword>
<dbReference type="Pfam" id="PF00134">
    <property type="entry name" value="Cyclin_N"/>
    <property type="match status" value="1"/>
</dbReference>
<keyword evidence="3 5" id="KW-0195">Cyclin</keyword>
<dbReference type="STRING" id="4155.A0A022RKA1"/>
<dbReference type="InterPro" id="IPR013763">
    <property type="entry name" value="Cyclin-like_dom"/>
</dbReference>
<dbReference type="OrthoDB" id="5590282at2759"/>
<keyword evidence="4" id="KW-0131">Cell cycle</keyword>
<dbReference type="PhylomeDB" id="A0A022RKA1"/>
<proteinExistence type="inferred from homology"/>
<dbReference type="Pfam" id="PF02984">
    <property type="entry name" value="Cyclin_C"/>
    <property type="match status" value="1"/>
</dbReference>
<evidence type="ECO:0000256" key="1">
    <source>
        <dbReference type="ARBA" id="ARBA00009065"/>
    </source>
</evidence>
<dbReference type="InterPro" id="IPR006671">
    <property type="entry name" value="Cyclin_N"/>
</dbReference>
<dbReference type="eggNOG" id="KOG0656">
    <property type="taxonomic scope" value="Eukaryota"/>
</dbReference>
<evidence type="ECO:0000256" key="5">
    <source>
        <dbReference type="RuleBase" id="RU000383"/>
    </source>
</evidence>
<dbReference type="CDD" id="cd20543">
    <property type="entry name" value="CYCLIN_AtCycD-like_rpt1"/>
    <property type="match status" value="1"/>
</dbReference>
<comment type="similarity">
    <text evidence="1">Belongs to the cyclin family. Cyclin D subfamily.</text>
</comment>
<dbReference type="GO" id="GO:0000082">
    <property type="term" value="P:G1/S transition of mitotic cell cycle"/>
    <property type="evidence" value="ECO:0000318"/>
    <property type="project" value="GO_Central"/>
</dbReference>
<dbReference type="InterPro" id="IPR039361">
    <property type="entry name" value="Cyclin"/>
</dbReference>
<dbReference type="GO" id="GO:0051301">
    <property type="term" value="P:cell division"/>
    <property type="evidence" value="ECO:0007669"/>
    <property type="project" value="UniProtKB-KW"/>
</dbReference>
<feature type="domain" description="Cyclin-like" evidence="6">
    <location>
        <begin position="97"/>
        <end position="185"/>
    </location>
</feature>
<dbReference type="GO" id="GO:0005737">
    <property type="term" value="C:cytoplasm"/>
    <property type="evidence" value="ECO:0000318"/>
    <property type="project" value="GO_Central"/>
</dbReference>
<dbReference type="FunFam" id="1.10.472.10:FF:000060">
    <property type="entry name" value="D6-type cyclin"/>
    <property type="match status" value="1"/>
</dbReference>
<evidence type="ECO:0000259" key="6">
    <source>
        <dbReference type="SMART" id="SM00385"/>
    </source>
</evidence>
<dbReference type="PROSITE" id="PS00292">
    <property type="entry name" value="CYCLINS"/>
    <property type="match status" value="1"/>
</dbReference>
<dbReference type="GO" id="GO:0000307">
    <property type="term" value="C:cyclin-dependent protein kinase holoenzyme complex"/>
    <property type="evidence" value="ECO:0000318"/>
    <property type="project" value="GO_Central"/>
</dbReference>
<dbReference type="OMA" id="VCLSMNY"/>
<dbReference type="Gene3D" id="1.10.472.10">
    <property type="entry name" value="Cyclin-like"/>
    <property type="match status" value="2"/>
</dbReference>
<evidence type="ECO:0000313" key="8">
    <source>
        <dbReference type="Proteomes" id="UP000030748"/>
    </source>
</evidence>
<organism evidence="7 8">
    <name type="scientific">Erythranthe guttata</name>
    <name type="common">Yellow monkey flower</name>
    <name type="synonym">Mimulus guttatus</name>
    <dbReference type="NCBI Taxonomy" id="4155"/>
    <lineage>
        <taxon>Eukaryota</taxon>
        <taxon>Viridiplantae</taxon>
        <taxon>Streptophyta</taxon>
        <taxon>Embryophyta</taxon>
        <taxon>Tracheophyta</taxon>
        <taxon>Spermatophyta</taxon>
        <taxon>Magnoliopsida</taxon>
        <taxon>eudicotyledons</taxon>
        <taxon>Gunneridae</taxon>
        <taxon>Pentapetalae</taxon>
        <taxon>asterids</taxon>
        <taxon>lamiids</taxon>
        <taxon>Lamiales</taxon>
        <taxon>Phrymaceae</taxon>
        <taxon>Erythranthe</taxon>
    </lineage>
</organism>
<reference evidence="7 8" key="1">
    <citation type="journal article" date="2013" name="Proc. Natl. Acad. Sci. U.S.A.">
        <title>Fine-scale variation in meiotic recombination in Mimulus inferred from population shotgun sequencing.</title>
        <authorList>
            <person name="Hellsten U."/>
            <person name="Wright K.M."/>
            <person name="Jenkins J."/>
            <person name="Shu S."/>
            <person name="Yuan Y."/>
            <person name="Wessler S.R."/>
            <person name="Schmutz J."/>
            <person name="Willis J.H."/>
            <person name="Rokhsar D.S."/>
        </authorList>
    </citation>
    <scope>NUCLEOTIDE SEQUENCE [LARGE SCALE GENOMIC DNA]</scope>
    <source>
        <strain evidence="8">cv. DUN x IM62</strain>
    </source>
</reference>
<evidence type="ECO:0000313" key="7">
    <source>
        <dbReference type="EMBL" id="EYU39320.1"/>
    </source>
</evidence>
<name>A0A022RKA1_ERYGU</name>
<dbReference type="CDD" id="cd20544">
    <property type="entry name" value="CYCLIN_AtCycD-like_rpt2"/>
    <property type="match status" value="1"/>
</dbReference>
<dbReference type="Proteomes" id="UP000030748">
    <property type="component" value="Unassembled WGS sequence"/>
</dbReference>
<dbReference type="GO" id="GO:0005634">
    <property type="term" value="C:nucleus"/>
    <property type="evidence" value="ECO:0000318"/>
    <property type="project" value="GO_Central"/>
</dbReference>